<reference evidence="1" key="1">
    <citation type="submission" date="2016-08" db="EMBL/GenBank/DDBJ databases">
        <title>Complete Genome Seqeunce of Paenibacillus sp. BIHB 4019 from tea rhizoplane.</title>
        <authorList>
            <person name="Thakur R."/>
            <person name="Swarnkar M.K."/>
            <person name="Gulati A."/>
        </authorList>
    </citation>
    <scope>NUCLEOTIDE SEQUENCE [LARGE SCALE GENOMIC DNA]</scope>
    <source>
        <strain evidence="1">BIHB4019</strain>
    </source>
</reference>
<organism evidence="1">
    <name type="scientific">Paenibacillus sp. BIHB 4019</name>
    <dbReference type="NCBI Taxonomy" id="1870819"/>
    <lineage>
        <taxon>Bacteria</taxon>
        <taxon>Bacillati</taxon>
        <taxon>Bacillota</taxon>
        <taxon>Bacilli</taxon>
        <taxon>Bacillales</taxon>
        <taxon>Paenibacillaceae</taxon>
        <taxon>Paenibacillus</taxon>
    </lineage>
</organism>
<gene>
    <name evidence="1" type="ORF">BBD42_04685</name>
</gene>
<protein>
    <submittedName>
        <fullName evidence="1">Uncharacterized protein</fullName>
    </submittedName>
</protein>
<accession>A0A1B2DDR9</accession>
<dbReference type="AlphaFoldDB" id="A0A1B2DDR9"/>
<evidence type="ECO:0000313" key="1">
    <source>
        <dbReference type="EMBL" id="ANY65840.1"/>
    </source>
</evidence>
<name>A0A1B2DDR9_9BACL</name>
<sequence>MFNLFGKKKSKEEALEYADKKLNKGFTGMMMKGFVPKEHRDMMNQSLAQAKQAHMASTGTIPVAATATVLSITDTGKLVNFDPIVILALNVTEPDGRSYQKTMETLVSKLQIPRPGDLIGLGQNPANPSELIYMGLLTP</sequence>
<dbReference type="RefSeq" id="WP_099517213.1">
    <property type="nucleotide sequence ID" value="NZ_CP016808.1"/>
</dbReference>
<proteinExistence type="predicted"/>
<dbReference type="EMBL" id="CP016808">
    <property type="protein sequence ID" value="ANY65840.1"/>
    <property type="molecule type" value="Genomic_DNA"/>
</dbReference>